<organism evidence="3 4">
    <name type="scientific">Pseudocohnilembus persalinus</name>
    <name type="common">Ciliate</name>
    <dbReference type="NCBI Taxonomy" id="266149"/>
    <lineage>
        <taxon>Eukaryota</taxon>
        <taxon>Sar</taxon>
        <taxon>Alveolata</taxon>
        <taxon>Ciliophora</taxon>
        <taxon>Intramacronucleata</taxon>
        <taxon>Oligohymenophorea</taxon>
        <taxon>Scuticociliatia</taxon>
        <taxon>Philasterida</taxon>
        <taxon>Pseudocohnilembidae</taxon>
        <taxon>Pseudocohnilembus</taxon>
    </lineage>
</organism>
<name>A0A0V0R6D9_PSEPJ</name>
<feature type="transmembrane region" description="Helical" evidence="2">
    <location>
        <begin position="6"/>
        <end position="29"/>
    </location>
</feature>
<proteinExistence type="predicted"/>
<keyword evidence="2" id="KW-0812">Transmembrane</keyword>
<sequence>MVDLNVVIGIGFIVYMVLSITLFVLLGTISFKQIKHQFKNQELMQTLNKIEQIGLQFTQDLPLDIELIHQDQSCPNDYNDNLFQYTYYGTKNGCQCTIQHGLTENERKISNRQCCHDKTQTTKSDSSCSENQIQNGTCGCDCGGDDIEPVKQKTFKYFPIQDTSLNYQIFKGCVKQLKGYNIMEKHPIKAKNKNYLTCLNSNERICGGLICIPKDQKCPISSIKFLKNNNEGGYIQKQIGDSTIKQNMYIKHIRENDSNIKQELPIIDFSITSGNGFYYKKSNKVKGEIYYYENLSNNAIQNNCPCQQEFIIFKQFIDEINSKFKVDCQIMSNIILYLNPVIILTLMILGYIVLVYYQKYIVKKKLQKLKHKKQQDIKIDQQKAEKIKTSEEIFDKKKKSQHSSVEIVKKTKNQQNNQNSNTDHFSSQSLIEQDPIIKKTIYIFKNNEKNIKQTSIEQNPNKSDNKQQKPSIKRISSGIQLEHVKIETNK</sequence>
<accession>A0A0V0R6D9</accession>
<evidence type="ECO:0000313" key="4">
    <source>
        <dbReference type="Proteomes" id="UP000054937"/>
    </source>
</evidence>
<dbReference type="AlphaFoldDB" id="A0A0V0R6D9"/>
<feature type="compositionally biased region" description="Polar residues" evidence="1">
    <location>
        <begin position="452"/>
        <end position="462"/>
    </location>
</feature>
<keyword evidence="2" id="KW-0472">Membrane</keyword>
<comment type="caution">
    <text evidence="3">The sequence shown here is derived from an EMBL/GenBank/DDBJ whole genome shotgun (WGS) entry which is preliminary data.</text>
</comment>
<reference evidence="3 4" key="1">
    <citation type="journal article" date="2015" name="Sci. Rep.">
        <title>Genome of the facultative scuticociliatosis pathogen Pseudocohnilembus persalinus provides insight into its virulence through horizontal gene transfer.</title>
        <authorList>
            <person name="Xiong J."/>
            <person name="Wang G."/>
            <person name="Cheng J."/>
            <person name="Tian M."/>
            <person name="Pan X."/>
            <person name="Warren A."/>
            <person name="Jiang C."/>
            <person name="Yuan D."/>
            <person name="Miao W."/>
        </authorList>
    </citation>
    <scope>NUCLEOTIDE SEQUENCE [LARGE SCALE GENOMIC DNA]</scope>
    <source>
        <strain evidence="3">36N120E</strain>
    </source>
</reference>
<evidence type="ECO:0000313" key="3">
    <source>
        <dbReference type="EMBL" id="KRX09720.1"/>
    </source>
</evidence>
<evidence type="ECO:0000256" key="1">
    <source>
        <dbReference type="SAM" id="MobiDB-lite"/>
    </source>
</evidence>
<dbReference type="Proteomes" id="UP000054937">
    <property type="component" value="Unassembled WGS sequence"/>
</dbReference>
<evidence type="ECO:0000256" key="2">
    <source>
        <dbReference type="SAM" id="Phobius"/>
    </source>
</evidence>
<dbReference type="InParanoid" id="A0A0V0R6D9"/>
<dbReference type="EMBL" id="LDAU01000044">
    <property type="protein sequence ID" value="KRX09720.1"/>
    <property type="molecule type" value="Genomic_DNA"/>
</dbReference>
<protein>
    <recommendedName>
        <fullName evidence="5">Transmembrane protein</fullName>
    </recommendedName>
</protein>
<feature type="region of interest" description="Disordered" evidence="1">
    <location>
        <begin position="452"/>
        <end position="490"/>
    </location>
</feature>
<gene>
    <name evidence="3" type="ORF">PPERSA_02592</name>
</gene>
<evidence type="ECO:0008006" key="5">
    <source>
        <dbReference type="Google" id="ProtNLM"/>
    </source>
</evidence>
<dbReference type="OrthoDB" id="327519at2759"/>
<feature type="transmembrane region" description="Helical" evidence="2">
    <location>
        <begin position="334"/>
        <end position="357"/>
    </location>
</feature>
<keyword evidence="4" id="KW-1185">Reference proteome</keyword>
<keyword evidence="2" id="KW-1133">Transmembrane helix</keyword>